<evidence type="ECO:0000313" key="1">
    <source>
        <dbReference type="EMBL" id="SHN17755.1"/>
    </source>
</evidence>
<dbReference type="RefSeq" id="WP_073501754.1">
    <property type="nucleotide sequence ID" value="NZ_FRBI01000024.1"/>
</dbReference>
<reference evidence="1 2" key="1">
    <citation type="submission" date="2016-11" db="EMBL/GenBank/DDBJ databases">
        <authorList>
            <person name="Jaros S."/>
            <person name="Januszkiewicz K."/>
            <person name="Wedrychowicz H."/>
        </authorList>
    </citation>
    <scope>NUCLEOTIDE SEQUENCE [LARGE SCALE GENOMIC DNA]</scope>
    <source>
        <strain evidence="1 2">CGMCC 4.2025</strain>
    </source>
</reference>
<proteinExistence type="predicted"/>
<protein>
    <recommendedName>
        <fullName evidence="3">DUF4235 domain-containing protein</fullName>
    </recommendedName>
</protein>
<sequence length="88" mass="9148">MKAAALAYKPVGLLLGVAGGAAAGALFRQSWKLVTHGDDAPEATDKDRAWREILLAAAVQGAIFAVVKATVARGGAHVVERVTGRWPQ</sequence>
<dbReference type="EMBL" id="FRBI01000024">
    <property type="protein sequence ID" value="SHN17755.1"/>
    <property type="molecule type" value="Genomic_DNA"/>
</dbReference>
<dbReference type="STRING" id="310782.SAMN05216499_12415"/>
<evidence type="ECO:0000313" key="2">
    <source>
        <dbReference type="Proteomes" id="UP000184111"/>
    </source>
</evidence>
<keyword evidence="2" id="KW-1185">Reference proteome</keyword>
<evidence type="ECO:0008006" key="3">
    <source>
        <dbReference type="Google" id="ProtNLM"/>
    </source>
</evidence>
<dbReference type="Pfam" id="PF14019">
    <property type="entry name" value="DUF4235"/>
    <property type="match status" value="1"/>
</dbReference>
<dbReference type="OrthoDB" id="5244650at2"/>
<dbReference type="Proteomes" id="UP000184111">
    <property type="component" value="Unassembled WGS sequence"/>
</dbReference>
<dbReference type="AlphaFoldDB" id="A0A1M7PKQ4"/>
<dbReference type="InterPro" id="IPR025329">
    <property type="entry name" value="DUF4235"/>
</dbReference>
<gene>
    <name evidence="1" type="ORF">SAMN05216499_12415</name>
</gene>
<name>A0A1M7PKQ4_9ACTN</name>
<organism evidence="1 2">
    <name type="scientific">Actinacidiphila paucisporea</name>
    <dbReference type="NCBI Taxonomy" id="310782"/>
    <lineage>
        <taxon>Bacteria</taxon>
        <taxon>Bacillati</taxon>
        <taxon>Actinomycetota</taxon>
        <taxon>Actinomycetes</taxon>
        <taxon>Kitasatosporales</taxon>
        <taxon>Streptomycetaceae</taxon>
        <taxon>Actinacidiphila</taxon>
    </lineage>
</organism>
<accession>A0A1M7PKQ4</accession>